<dbReference type="PANTHER" id="PTHR43135:SF3">
    <property type="entry name" value="ALPHA-D-RIBOSE 1-METHYLPHOSPHONATE 5-TRIPHOSPHATE DIPHOSPHATASE"/>
    <property type="match status" value="1"/>
</dbReference>
<feature type="signal peptide" evidence="1">
    <location>
        <begin position="1"/>
        <end position="22"/>
    </location>
</feature>
<dbReference type="InterPro" id="IPR051781">
    <property type="entry name" value="Metallo-dep_Hydrolase"/>
</dbReference>
<dbReference type="SUPFAM" id="SSF51556">
    <property type="entry name" value="Metallo-dependent hydrolases"/>
    <property type="match status" value="1"/>
</dbReference>
<evidence type="ECO:0000313" key="4">
    <source>
        <dbReference type="Proteomes" id="UP000548867"/>
    </source>
</evidence>
<keyword evidence="1" id="KW-0732">Signal</keyword>
<sequence>MPHLLRWALMSGLLCAPALVQAQNALSPAARAALETPGSPAQPDAEHSRLRLLRAGALLAVPGEAARGQSTLVIGADGRITAIHPGWPEPAALGLPADTEVIDLKDQFVMPGFMDVHVHLTSGGIAGRIPDAALREEDGFFALNGARNARSTLMAGFTTVRDLGAPDGAIYPLRDAVRAGIVAGPHILAAGAGISPTNGHADVHGLRKALLAASDRGNTCNGADDCMRATREAIRAGADVIKVHVTGGVTDSSDTGTGQQFTDAELQAIAWTAHSMGRKVTTHAHGKEGIDAAVRAGYDSIEHAMWADEESLKAMKARGTWLVPTVWPIDWVGDTPDKVRAGPFRNLNENSMAKMLLLGDQPKKLARMAVRLGVPIALGTDSGISPHGTNGREMIEYVAAGMSPMEALKTGTVNAAAAMGLKDRGRIAPGMLADVIALGGDPIRDIAQVLNVRFVMRDGIIFKQSGIAQGE</sequence>
<dbReference type="Gene3D" id="2.30.40.10">
    <property type="entry name" value="Urease, subunit C, domain 1"/>
    <property type="match status" value="1"/>
</dbReference>
<feature type="chain" id="PRO_5030669316" evidence="1">
    <location>
        <begin position="23"/>
        <end position="471"/>
    </location>
</feature>
<dbReference type="InterPro" id="IPR006680">
    <property type="entry name" value="Amidohydro-rel"/>
</dbReference>
<dbReference type="Pfam" id="PF01979">
    <property type="entry name" value="Amidohydro_1"/>
    <property type="match status" value="1"/>
</dbReference>
<dbReference type="RefSeq" id="WP_183622819.1">
    <property type="nucleotide sequence ID" value="NZ_JACIDX010000002.1"/>
</dbReference>
<evidence type="ECO:0000259" key="2">
    <source>
        <dbReference type="Pfam" id="PF01979"/>
    </source>
</evidence>
<dbReference type="CDD" id="cd01299">
    <property type="entry name" value="Met_dep_hydrolase_A"/>
    <property type="match status" value="1"/>
</dbReference>
<proteinExistence type="predicted"/>
<comment type="caution">
    <text evidence="3">The sequence shown here is derived from an EMBL/GenBank/DDBJ whole genome shotgun (WGS) entry which is preliminary data.</text>
</comment>
<dbReference type="GO" id="GO:0016810">
    <property type="term" value="F:hydrolase activity, acting on carbon-nitrogen (but not peptide) bonds"/>
    <property type="evidence" value="ECO:0007669"/>
    <property type="project" value="InterPro"/>
</dbReference>
<dbReference type="Proteomes" id="UP000548867">
    <property type="component" value="Unassembled WGS sequence"/>
</dbReference>
<dbReference type="PANTHER" id="PTHR43135">
    <property type="entry name" value="ALPHA-D-RIBOSE 1-METHYLPHOSPHONATE 5-TRIPHOSPHATE DIPHOSPHATASE"/>
    <property type="match status" value="1"/>
</dbReference>
<evidence type="ECO:0000313" key="3">
    <source>
        <dbReference type="EMBL" id="MBB3953848.1"/>
    </source>
</evidence>
<gene>
    <name evidence="3" type="ORF">GGR38_000775</name>
</gene>
<dbReference type="InterPro" id="IPR032466">
    <property type="entry name" value="Metal_Hydrolase"/>
</dbReference>
<accession>A0A7W6G530</accession>
<organism evidence="3 4">
    <name type="scientific">Novosphingobium sediminicola</name>
    <dbReference type="NCBI Taxonomy" id="563162"/>
    <lineage>
        <taxon>Bacteria</taxon>
        <taxon>Pseudomonadati</taxon>
        <taxon>Pseudomonadota</taxon>
        <taxon>Alphaproteobacteria</taxon>
        <taxon>Sphingomonadales</taxon>
        <taxon>Sphingomonadaceae</taxon>
        <taxon>Novosphingobium</taxon>
    </lineage>
</organism>
<feature type="domain" description="Amidohydrolase-related" evidence="2">
    <location>
        <begin position="108"/>
        <end position="459"/>
    </location>
</feature>
<dbReference type="Gene3D" id="3.20.20.140">
    <property type="entry name" value="Metal-dependent hydrolases"/>
    <property type="match status" value="1"/>
</dbReference>
<keyword evidence="4" id="KW-1185">Reference proteome</keyword>
<protein>
    <submittedName>
        <fullName evidence="3">Imidazolonepropionase-like amidohydrolase</fullName>
    </submittedName>
</protein>
<dbReference type="EMBL" id="JACIDX010000002">
    <property type="protein sequence ID" value="MBB3953848.1"/>
    <property type="molecule type" value="Genomic_DNA"/>
</dbReference>
<evidence type="ECO:0000256" key="1">
    <source>
        <dbReference type="SAM" id="SignalP"/>
    </source>
</evidence>
<name>A0A7W6G530_9SPHN</name>
<dbReference type="AlphaFoldDB" id="A0A7W6G530"/>
<dbReference type="InterPro" id="IPR011059">
    <property type="entry name" value="Metal-dep_hydrolase_composite"/>
</dbReference>
<dbReference type="SUPFAM" id="SSF51338">
    <property type="entry name" value="Composite domain of metallo-dependent hydrolases"/>
    <property type="match status" value="1"/>
</dbReference>
<dbReference type="InterPro" id="IPR057744">
    <property type="entry name" value="OTAase-like"/>
</dbReference>
<reference evidence="3 4" key="1">
    <citation type="submission" date="2020-08" db="EMBL/GenBank/DDBJ databases">
        <title>Genomic Encyclopedia of Type Strains, Phase IV (KMG-IV): sequencing the most valuable type-strain genomes for metagenomic binning, comparative biology and taxonomic classification.</title>
        <authorList>
            <person name="Goeker M."/>
        </authorList>
    </citation>
    <scope>NUCLEOTIDE SEQUENCE [LARGE SCALE GENOMIC DNA]</scope>
    <source>
        <strain evidence="3 4">DSM 27057</strain>
    </source>
</reference>
<keyword evidence="3" id="KW-0378">Hydrolase</keyword>